<reference evidence="1 2" key="1">
    <citation type="submission" date="2019-07" db="EMBL/GenBank/DDBJ databases">
        <authorList>
            <person name="Grouzdev D.S."/>
        </authorList>
    </citation>
    <scope>NUCLEOTIDE SEQUENCE [LARGE SCALE GENOMIC DNA]</scope>
    <source>
        <strain evidence="1 2">3C</strain>
    </source>
</reference>
<proteinExistence type="predicted"/>
<evidence type="ECO:0000313" key="2">
    <source>
        <dbReference type="Proteomes" id="UP000315321"/>
    </source>
</evidence>
<name>A0ABY3DP70_9HYPH</name>
<keyword evidence="2" id="KW-1185">Reference proteome</keyword>
<comment type="caution">
    <text evidence="1">The sequence shown here is derived from an EMBL/GenBank/DDBJ whole genome shotgun (WGS) entry which is preliminary data.</text>
</comment>
<accession>A0ABY3DP70</accession>
<protein>
    <submittedName>
        <fullName evidence="1">Uncharacterized protein</fullName>
    </submittedName>
</protein>
<gene>
    <name evidence="1" type="ORF">FO470_12825</name>
</gene>
<evidence type="ECO:0000313" key="1">
    <source>
        <dbReference type="EMBL" id="TSJ61374.1"/>
    </source>
</evidence>
<dbReference type="EMBL" id="VMBP01000004">
    <property type="protein sequence ID" value="TSJ61374.1"/>
    <property type="molecule type" value="Genomic_DNA"/>
</dbReference>
<sequence length="67" mass="7568">MPERVEREAGERVPFDIFEKEKLPLALREAPNMPMPLHSMASLFARGADALDCRTFGLDIGEQMTHP</sequence>
<organism evidence="1 2">
    <name type="scientific">Ancylobacter moscoviensis</name>
    <dbReference type="NCBI Taxonomy" id="2597768"/>
    <lineage>
        <taxon>Bacteria</taxon>
        <taxon>Pseudomonadati</taxon>
        <taxon>Pseudomonadota</taxon>
        <taxon>Alphaproteobacteria</taxon>
        <taxon>Hyphomicrobiales</taxon>
        <taxon>Xanthobacteraceae</taxon>
        <taxon>Ancylobacter</taxon>
    </lineage>
</organism>
<dbReference type="Proteomes" id="UP000315321">
    <property type="component" value="Unassembled WGS sequence"/>
</dbReference>